<dbReference type="PANTHER" id="PTHR16105:SF2">
    <property type="entry name" value="RNA-BINDING PROTEIN 41"/>
    <property type="match status" value="1"/>
</dbReference>
<protein>
    <recommendedName>
        <fullName evidence="4">RRM domain-containing protein</fullName>
    </recommendedName>
</protein>
<proteinExistence type="predicted"/>
<evidence type="ECO:0000256" key="1">
    <source>
        <dbReference type="ARBA" id="ARBA00022884"/>
    </source>
</evidence>
<feature type="domain" description="RRM" evidence="4">
    <location>
        <begin position="280"/>
        <end position="331"/>
    </location>
</feature>
<dbReference type="GO" id="GO:0097157">
    <property type="term" value="F:pre-mRNA intronic binding"/>
    <property type="evidence" value="ECO:0007669"/>
    <property type="project" value="TreeGrafter"/>
</dbReference>
<evidence type="ECO:0000256" key="2">
    <source>
        <dbReference type="PROSITE-ProRule" id="PRU00176"/>
    </source>
</evidence>
<dbReference type="InterPro" id="IPR012677">
    <property type="entry name" value="Nucleotide-bd_a/b_plait_sf"/>
</dbReference>
<dbReference type="SUPFAM" id="SSF54928">
    <property type="entry name" value="RNA-binding domain, RBD"/>
    <property type="match status" value="1"/>
</dbReference>
<dbReference type="Proteomes" id="UP000324832">
    <property type="component" value="Unassembled WGS sequence"/>
</dbReference>
<feature type="coiled-coil region" evidence="3">
    <location>
        <begin position="144"/>
        <end position="171"/>
    </location>
</feature>
<accession>A0A5E4QX16</accession>
<dbReference type="Gene3D" id="3.30.70.330">
    <property type="match status" value="1"/>
</dbReference>
<reference evidence="5 6" key="1">
    <citation type="submission" date="2017-07" db="EMBL/GenBank/DDBJ databases">
        <authorList>
            <person name="Talla V."/>
            <person name="Backstrom N."/>
        </authorList>
    </citation>
    <scope>NUCLEOTIDE SEQUENCE [LARGE SCALE GENOMIC DNA]</scope>
</reference>
<dbReference type="GO" id="GO:0005689">
    <property type="term" value="C:U12-type spliceosomal complex"/>
    <property type="evidence" value="ECO:0007669"/>
    <property type="project" value="TreeGrafter"/>
</dbReference>
<keyword evidence="6" id="KW-1185">Reference proteome</keyword>
<evidence type="ECO:0000313" key="6">
    <source>
        <dbReference type="Proteomes" id="UP000324832"/>
    </source>
</evidence>
<dbReference type="EMBL" id="FZQP02005521">
    <property type="protein sequence ID" value="VVD01689.1"/>
    <property type="molecule type" value="Genomic_DNA"/>
</dbReference>
<dbReference type="PANTHER" id="PTHR16105">
    <property type="entry name" value="RNA-BINDING REGION-CONTAINING PROTEIN 3"/>
    <property type="match status" value="1"/>
</dbReference>
<evidence type="ECO:0000259" key="4">
    <source>
        <dbReference type="PROSITE" id="PS50102"/>
    </source>
</evidence>
<name>A0A5E4QX16_9NEOP</name>
<dbReference type="GO" id="GO:0030626">
    <property type="term" value="F:U12 snRNA binding"/>
    <property type="evidence" value="ECO:0007669"/>
    <property type="project" value="TreeGrafter"/>
</dbReference>
<dbReference type="AlphaFoldDB" id="A0A5E4QX16"/>
<sequence>MPKEFVKASDVLPITTFGVSSLKEFQKAEQCVQFIEYLKKADLTDEEIKLFLDNEKGVLSQHTKIEANILKDKLRTLYNKLNQFEESIKSQSIQNNDDKAKIQAKSEEINDPFKLYPSNHPIHRLNELEESLFAHLKHDTIMPITKRRKLLRRLERKKERVMAQQQQLDLKPSPSTSSFKSGSLWDVKYGNTVTTNNSDKDNEIQRKIFGPKPQTMYTIKDKKIVRLEPDKNKKDEYCMVDIVVPQNKAEEKLLEGTKMSLEDIKSIDRFKDYQPGKPSKVLYLKNIAASVTEDELSLLFKQFEQENGMPVELRLLSGRMRGQAFVKFTSEFIINYYT</sequence>
<gene>
    <name evidence="5" type="ORF">LSINAPIS_LOCUS12044</name>
</gene>
<evidence type="ECO:0000313" key="5">
    <source>
        <dbReference type="EMBL" id="VVD01689.1"/>
    </source>
</evidence>
<evidence type="ECO:0000256" key="3">
    <source>
        <dbReference type="SAM" id="Coils"/>
    </source>
</evidence>
<keyword evidence="3" id="KW-0175">Coiled coil</keyword>
<keyword evidence="1 2" id="KW-0694">RNA-binding</keyword>
<organism evidence="5 6">
    <name type="scientific">Leptidea sinapis</name>
    <dbReference type="NCBI Taxonomy" id="189913"/>
    <lineage>
        <taxon>Eukaryota</taxon>
        <taxon>Metazoa</taxon>
        <taxon>Ecdysozoa</taxon>
        <taxon>Arthropoda</taxon>
        <taxon>Hexapoda</taxon>
        <taxon>Insecta</taxon>
        <taxon>Pterygota</taxon>
        <taxon>Neoptera</taxon>
        <taxon>Endopterygota</taxon>
        <taxon>Lepidoptera</taxon>
        <taxon>Glossata</taxon>
        <taxon>Ditrysia</taxon>
        <taxon>Papilionoidea</taxon>
        <taxon>Pieridae</taxon>
        <taxon>Dismorphiinae</taxon>
        <taxon>Leptidea</taxon>
    </lineage>
</organism>
<dbReference type="InterPro" id="IPR000504">
    <property type="entry name" value="RRM_dom"/>
</dbReference>
<dbReference type="PROSITE" id="PS50102">
    <property type="entry name" value="RRM"/>
    <property type="match status" value="1"/>
</dbReference>
<dbReference type="InterPro" id="IPR045164">
    <property type="entry name" value="RBM41/RNPC3"/>
</dbReference>
<dbReference type="Pfam" id="PF00076">
    <property type="entry name" value="RRM_1"/>
    <property type="match status" value="1"/>
</dbReference>
<dbReference type="GO" id="GO:0000398">
    <property type="term" value="P:mRNA splicing, via spliceosome"/>
    <property type="evidence" value="ECO:0007669"/>
    <property type="project" value="TreeGrafter"/>
</dbReference>
<dbReference type="InterPro" id="IPR035979">
    <property type="entry name" value="RBD_domain_sf"/>
</dbReference>